<comment type="catalytic activity">
    <reaction evidence="7">
        <text>[protein-PII]-uridylyl-L-tyrosine + H2O = [protein-PII]-L-tyrosine + UMP + H(+)</text>
        <dbReference type="Rhea" id="RHEA:48600"/>
        <dbReference type="Rhea" id="RHEA-COMP:12147"/>
        <dbReference type="Rhea" id="RHEA-COMP:12148"/>
        <dbReference type="ChEBI" id="CHEBI:15377"/>
        <dbReference type="ChEBI" id="CHEBI:15378"/>
        <dbReference type="ChEBI" id="CHEBI:46858"/>
        <dbReference type="ChEBI" id="CHEBI:57865"/>
        <dbReference type="ChEBI" id="CHEBI:90602"/>
    </reaction>
</comment>
<dbReference type="CDD" id="cd05401">
    <property type="entry name" value="NT_GlnE_GlnD_like"/>
    <property type="match status" value="1"/>
</dbReference>
<dbReference type="EC" id="2.7.7.59" evidence="7"/>
<dbReference type="InterPro" id="IPR006674">
    <property type="entry name" value="HD_domain"/>
</dbReference>
<accession>A0A356LHJ5</accession>
<comment type="function">
    <text evidence="7">Modifies, by uridylylation and deuridylylation, the PII regulatory proteins (GlnB and homologs), in response to the nitrogen status of the cell that GlnD senses through the glutamine level. Under low glutamine levels, catalyzes the conversion of the PII proteins and UTP to PII-UMP and PPi, while under higher glutamine levels, GlnD hydrolyzes PII-UMP to PII and UMP (deuridylylation). Thus, controls uridylylation state and activity of the PII proteins, and plays an important role in the regulation of nitrogen metabolism.</text>
</comment>
<dbReference type="InterPro" id="IPR002934">
    <property type="entry name" value="Polymerase_NTP_transf_dom"/>
</dbReference>
<gene>
    <name evidence="7" type="primary">glnD</name>
    <name evidence="10" type="ORF">DD666_12930</name>
</gene>
<dbReference type="PANTHER" id="PTHR47320:SF1">
    <property type="entry name" value="BIFUNCTIONAL URIDYLYLTRANSFERASE_URIDYLYL-REMOVING ENZYME"/>
    <property type="match status" value="1"/>
</dbReference>
<dbReference type="GO" id="GO:0008773">
    <property type="term" value="F:[protein-PII] uridylyltransferase activity"/>
    <property type="evidence" value="ECO:0007669"/>
    <property type="project" value="UniProtKB-UniRule"/>
</dbReference>
<organism evidence="10 11">
    <name type="scientific">Advenella kashmirensis</name>
    <dbReference type="NCBI Taxonomy" id="310575"/>
    <lineage>
        <taxon>Bacteria</taxon>
        <taxon>Pseudomonadati</taxon>
        <taxon>Pseudomonadota</taxon>
        <taxon>Betaproteobacteria</taxon>
        <taxon>Burkholderiales</taxon>
        <taxon>Alcaligenaceae</taxon>
    </lineage>
</organism>
<feature type="domain" description="ACT" evidence="8">
    <location>
        <begin position="794"/>
        <end position="867"/>
    </location>
</feature>
<dbReference type="PROSITE" id="PS51671">
    <property type="entry name" value="ACT"/>
    <property type="match status" value="2"/>
</dbReference>
<feature type="region of interest" description="Uridylyltransferase" evidence="7">
    <location>
        <begin position="1"/>
        <end position="319"/>
    </location>
</feature>
<comment type="cofactor">
    <cofactor evidence="7">
        <name>Mg(2+)</name>
        <dbReference type="ChEBI" id="CHEBI:18420"/>
    </cofactor>
</comment>
<dbReference type="CDD" id="cd04900">
    <property type="entry name" value="ACT_UUR-like_1"/>
    <property type="match status" value="1"/>
</dbReference>
<dbReference type="GO" id="GO:0006808">
    <property type="term" value="P:regulation of nitrogen utilization"/>
    <property type="evidence" value="ECO:0007669"/>
    <property type="project" value="UniProtKB-UniRule"/>
</dbReference>
<dbReference type="Gene3D" id="1.10.3210.10">
    <property type="entry name" value="Hypothetical protein af1432"/>
    <property type="match status" value="1"/>
</dbReference>
<dbReference type="SUPFAM" id="SSF109604">
    <property type="entry name" value="HD-domain/PDEase-like"/>
    <property type="match status" value="1"/>
</dbReference>
<dbReference type="InterPro" id="IPR003607">
    <property type="entry name" value="HD/PDEase_dom"/>
</dbReference>
<dbReference type="SMART" id="SM00471">
    <property type="entry name" value="HDc"/>
    <property type="match status" value="1"/>
</dbReference>
<reference evidence="10 11" key="1">
    <citation type="journal article" date="2018" name="Nat. Biotechnol.">
        <title>A standardized bacterial taxonomy based on genome phylogeny substantially revises the tree of life.</title>
        <authorList>
            <person name="Parks D.H."/>
            <person name="Chuvochina M."/>
            <person name="Waite D.W."/>
            <person name="Rinke C."/>
            <person name="Skarshewski A."/>
            <person name="Chaumeil P.A."/>
            <person name="Hugenholtz P."/>
        </authorList>
    </citation>
    <scope>NUCLEOTIDE SEQUENCE [LARGE SCALE GENOMIC DNA]</scope>
    <source>
        <strain evidence="10">UBA10707</strain>
    </source>
</reference>
<comment type="similarity">
    <text evidence="7">Belongs to the GlnD family.</text>
</comment>
<keyword evidence="5 7" id="KW-0460">Magnesium</keyword>
<comment type="catalytic activity">
    <reaction evidence="7">
        <text>[protein-PII]-L-tyrosine + UTP = [protein-PII]-uridylyl-L-tyrosine + diphosphate</text>
        <dbReference type="Rhea" id="RHEA:13673"/>
        <dbReference type="Rhea" id="RHEA-COMP:12147"/>
        <dbReference type="Rhea" id="RHEA-COMP:12148"/>
        <dbReference type="ChEBI" id="CHEBI:33019"/>
        <dbReference type="ChEBI" id="CHEBI:46398"/>
        <dbReference type="ChEBI" id="CHEBI:46858"/>
        <dbReference type="ChEBI" id="CHEBI:90602"/>
        <dbReference type="EC" id="2.7.7.59"/>
    </reaction>
</comment>
<dbReference type="AlphaFoldDB" id="A0A356LHJ5"/>
<keyword evidence="1 7" id="KW-0808">Transferase</keyword>
<evidence type="ECO:0000259" key="8">
    <source>
        <dbReference type="PROSITE" id="PS51671"/>
    </source>
</evidence>
<evidence type="ECO:0000256" key="5">
    <source>
        <dbReference type="ARBA" id="ARBA00022842"/>
    </source>
</evidence>
<dbReference type="Pfam" id="PF08335">
    <property type="entry name" value="GlnD_UR_UTase"/>
    <property type="match status" value="1"/>
</dbReference>
<dbReference type="Proteomes" id="UP000264036">
    <property type="component" value="Unassembled WGS sequence"/>
</dbReference>
<dbReference type="Pfam" id="PF01909">
    <property type="entry name" value="NTP_transf_2"/>
    <property type="match status" value="1"/>
</dbReference>
<keyword evidence="6 7" id="KW-0511">Multifunctional enzyme</keyword>
<feature type="domain" description="HD" evidence="9">
    <location>
        <begin position="438"/>
        <end position="553"/>
    </location>
</feature>
<evidence type="ECO:0000259" key="9">
    <source>
        <dbReference type="PROSITE" id="PS51831"/>
    </source>
</evidence>
<keyword evidence="4 7" id="KW-0378">Hydrolase</keyword>
<comment type="activity regulation">
    <text evidence="7">Uridylyltransferase (UTase) activity is inhibited by glutamine, while glutamine activates uridylyl-removing (UR) activity.</text>
</comment>
<dbReference type="SUPFAM" id="SSF55021">
    <property type="entry name" value="ACT-like"/>
    <property type="match status" value="2"/>
</dbReference>
<name>A0A356LHJ5_9BURK</name>
<dbReference type="SUPFAM" id="SSF81301">
    <property type="entry name" value="Nucleotidyltransferase"/>
    <property type="match status" value="1"/>
</dbReference>
<evidence type="ECO:0000313" key="11">
    <source>
        <dbReference type="Proteomes" id="UP000264036"/>
    </source>
</evidence>
<dbReference type="EC" id="3.1.4.-" evidence="7"/>
<dbReference type="PROSITE" id="PS51831">
    <property type="entry name" value="HD"/>
    <property type="match status" value="1"/>
</dbReference>
<dbReference type="PIRSF" id="PIRSF006288">
    <property type="entry name" value="PII_uridyltransf"/>
    <property type="match status" value="1"/>
</dbReference>
<dbReference type="HAMAP" id="MF_00277">
    <property type="entry name" value="PII_uridylyl_transf"/>
    <property type="match status" value="1"/>
</dbReference>
<dbReference type="CDD" id="cd04899">
    <property type="entry name" value="ACT_ACR-UUR-like_2"/>
    <property type="match status" value="1"/>
</dbReference>
<dbReference type="InterPro" id="IPR013546">
    <property type="entry name" value="PII_UdlTrfase/GS_AdlTrfase"/>
</dbReference>
<dbReference type="EMBL" id="DOEK01000029">
    <property type="protein sequence ID" value="HBP30309.1"/>
    <property type="molecule type" value="Genomic_DNA"/>
</dbReference>
<dbReference type="Pfam" id="PF01966">
    <property type="entry name" value="HD"/>
    <property type="match status" value="1"/>
</dbReference>
<evidence type="ECO:0000313" key="10">
    <source>
        <dbReference type="EMBL" id="HBP30309.1"/>
    </source>
</evidence>
<dbReference type="NCBIfam" id="NF002837">
    <property type="entry name" value="PRK03059.1"/>
    <property type="match status" value="1"/>
</dbReference>
<dbReference type="InterPro" id="IPR045865">
    <property type="entry name" value="ACT-like_dom_sf"/>
</dbReference>
<feature type="domain" description="ACT" evidence="8">
    <location>
        <begin position="677"/>
        <end position="756"/>
    </location>
</feature>
<evidence type="ECO:0000256" key="7">
    <source>
        <dbReference type="HAMAP-Rule" id="MF_00277"/>
    </source>
</evidence>
<dbReference type="CDD" id="cd00077">
    <property type="entry name" value="HDc"/>
    <property type="match status" value="1"/>
</dbReference>
<evidence type="ECO:0000256" key="4">
    <source>
        <dbReference type="ARBA" id="ARBA00022801"/>
    </source>
</evidence>
<proteinExistence type="inferred from homology"/>
<evidence type="ECO:0000256" key="6">
    <source>
        <dbReference type="ARBA" id="ARBA00023268"/>
    </source>
</evidence>
<dbReference type="GO" id="GO:0008081">
    <property type="term" value="F:phosphoric diester hydrolase activity"/>
    <property type="evidence" value="ECO:0007669"/>
    <property type="project" value="UniProtKB-UniRule"/>
</dbReference>
<dbReference type="InterPro" id="IPR010043">
    <property type="entry name" value="UTase/UR"/>
</dbReference>
<dbReference type="NCBIfam" id="TIGR01693">
    <property type="entry name" value="UTase_glnD"/>
    <property type="match status" value="1"/>
</dbReference>
<protein>
    <recommendedName>
        <fullName evidence="7">Bifunctional uridylyltransferase/uridylyl-removing enzyme</fullName>
        <shortName evidence="7">UTase/UR</shortName>
    </recommendedName>
    <alternativeName>
        <fullName evidence="7">Bifunctional [protein-PII] modification enzyme</fullName>
    </alternativeName>
    <alternativeName>
        <fullName evidence="7">Bifunctional nitrogen sensor protein</fullName>
    </alternativeName>
    <domain>
        <recommendedName>
            <fullName evidence="7">[Protein-PII] uridylyltransferase</fullName>
            <shortName evidence="7">PII uridylyltransferase</shortName>
            <shortName evidence="7">UTase</shortName>
            <ecNumber evidence="7">2.7.7.59</ecNumber>
        </recommendedName>
    </domain>
    <domain>
        <recommendedName>
            <fullName evidence="7">[Protein-PII]-UMP uridylyl-removing enzyme</fullName>
            <shortName evidence="7">UR</shortName>
            <ecNumber evidence="7">3.1.4.-</ecNumber>
        </recommendedName>
    </domain>
</protein>
<sequence>MNTVSPAIAIRNRLQAQKTQAVDNYRQHRSRPDSLLAALRKHTDQAMKELAASFPLPAGASLCAIGGYGRGELFPYSDIDLLILLQRPPEDGDKALLEQFVSSLWDLGLDIGHSVRTIDECLSESAADITIETGLLELRFILGNRKLVSALDTRFREQLNPQDFFLAKQLELQQRYARYSETPYSLEPNCKESPGGLRDLQMIRWISLAAGLSGTWRDLVTHDMMTRDEAAKCAKSEQAFKRLRIDLHLLAGKRDDRLMFHNQPLLAEVYRIKATDTRRPSEILMQRYYWAARIVYLMNHIMMQSFREYFFPVKDCSVMIDEDFCRVGQQLDLVADDAFERKPQLLLKAFLVLQQHPEVNDMSAKLQRQIWSSRHRIDAQFRRNPVNKWLFLQILQQPTGIVHSFRRMTMLSILPQYIPVFRKIVGQMQHDLFHVYTVDQHTLMVIRNIRRFTMPEHAQEYPLASRLIADMDQHWLLYVAALFHDIAKGRGGNHSTLGAVEVRKFARDHNLDPQDRALVEFLVEHHLTMSAFAQKRDLSEPSVIQEFADIAGTERRLTALYLLTVADIRGTSPKVWNAWKGKLLEDLYHYTLTALGNNVFDRQSVLTQRKNDAIALVRFSGISDEDRDRFWNTLDVAYFLRHEARDIAWHTRLLYRMLQQVGAQVRARPTENNEGIQVMVYTPDRPDLFEQICSYFYEQRIDILDARIHTTRQGYALDSFVVDSAAIDADIRSNVPLIEHGLRNRLNAPLPAQNEPLSLKSNRYVVGANVRRSRTFPLVPLIELLPDENSQYWRLSITAMDSPGILYALANTFKRHQINLQMAKVMTLGDRVEDIFILGGNALDNPRTQMQFKRDLLTAINNLTAQK</sequence>
<comment type="caution">
    <text evidence="7">Lacks conserved residue(s) required for the propagation of feature annotation.</text>
</comment>
<evidence type="ECO:0000256" key="3">
    <source>
        <dbReference type="ARBA" id="ARBA00022737"/>
    </source>
</evidence>
<dbReference type="InterPro" id="IPR043519">
    <property type="entry name" value="NT_sf"/>
</dbReference>
<dbReference type="PANTHER" id="PTHR47320">
    <property type="entry name" value="BIFUNCTIONAL URIDYLYLTRANSFERASE/URIDYLYL-REMOVING ENZYME"/>
    <property type="match status" value="1"/>
</dbReference>
<evidence type="ECO:0000256" key="2">
    <source>
        <dbReference type="ARBA" id="ARBA00022695"/>
    </source>
</evidence>
<dbReference type="InterPro" id="IPR002912">
    <property type="entry name" value="ACT_dom"/>
</dbReference>
<keyword evidence="3" id="KW-0677">Repeat</keyword>
<comment type="caution">
    <text evidence="10">The sequence shown here is derived from an EMBL/GenBank/DDBJ whole genome shotgun (WGS) entry which is preliminary data.</text>
</comment>
<evidence type="ECO:0000256" key="1">
    <source>
        <dbReference type="ARBA" id="ARBA00022679"/>
    </source>
</evidence>
<keyword evidence="2 7" id="KW-0548">Nucleotidyltransferase</keyword>
<comment type="domain">
    <text evidence="7">Has four distinct domains: an N-terminal nucleotidyltransferase (NT) domain responsible for UTase activity, a central HD domain that encodes UR activity, and two C-terminal ACT domains that seem to have a role in glutamine sensing.</text>
</comment>